<dbReference type="AlphaFoldDB" id="W4K2I3"/>
<dbReference type="RefSeq" id="XP_009548470.1">
    <property type="nucleotide sequence ID" value="XM_009550175.1"/>
</dbReference>
<name>W4K2I3_HETIT</name>
<gene>
    <name evidence="1" type="ORF">HETIRDRAFT_171544</name>
</gene>
<accession>W4K2I3</accession>
<proteinExistence type="predicted"/>
<evidence type="ECO:0000313" key="1">
    <source>
        <dbReference type="EMBL" id="ETW79939.1"/>
    </source>
</evidence>
<dbReference type="EMBL" id="KI925460">
    <property type="protein sequence ID" value="ETW79939.1"/>
    <property type="molecule type" value="Genomic_DNA"/>
</dbReference>
<dbReference type="STRING" id="747525.W4K2I3"/>
<dbReference type="KEGG" id="hir:HETIRDRAFT_171544"/>
<dbReference type="GeneID" id="20668349"/>
<reference evidence="1 2" key="1">
    <citation type="journal article" date="2012" name="New Phytol.">
        <title>Insight into trade-off between wood decay and parasitism from the genome of a fungal forest pathogen.</title>
        <authorList>
            <person name="Olson A."/>
            <person name="Aerts A."/>
            <person name="Asiegbu F."/>
            <person name="Belbahri L."/>
            <person name="Bouzid O."/>
            <person name="Broberg A."/>
            <person name="Canback B."/>
            <person name="Coutinho P.M."/>
            <person name="Cullen D."/>
            <person name="Dalman K."/>
            <person name="Deflorio G."/>
            <person name="van Diepen L.T."/>
            <person name="Dunand C."/>
            <person name="Duplessis S."/>
            <person name="Durling M."/>
            <person name="Gonthier P."/>
            <person name="Grimwood J."/>
            <person name="Fossdal C.G."/>
            <person name="Hansson D."/>
            <person name="Henrissat B."/>
            <person name="Hietala A."/>
            <person name="Himmelstrand K."/>
            <person name="Hoffmeister D."/>
            <person name="Hogberg N."/>
            <person name="James T.Y."/>
            <person name="Karlsson M."/>
            <person name="Kohler A."/>
            <person name="Kues U."/>
            <person name="Lee Y.H."/>
            <person name="Lin Y.C."/>
            <person name="Lind M."/>
            <person name="Lindquist E."/>
            <person name="Lombard V."/>
            <person name="Lucas S."/>
            <person name="Lunden K."/>
            <person name="Morin E."/>
            <person name="Murat C."/>
            <person name="Park J."/>
            <person name="Raffaello T."/>
            <person name="Rouze P."/>
            <person name="Salamov A."/>
            <person name="Schmutz J."/>
            <person name="Solheim H."/>
            <person name="Stahlberg J."/>
            <person name="Velez H."/>
            <person name="de Vries R.P."/>
            <person name="Wiebenga A."/>
            <person name="Woodward S."/>
            <person name="Yakovlev I."/>
            <person name="Garbelotto M."/>
            <person name="Martin F."/>
            <person name="Grigoriev I.V."/>
            <person name="Stenlid J."/>
        </authorList>
    </citation>
    <scope>NUCLEOTIDE SEQUENCE [LARGE SCALE GENOMIC DNA]</scope>
    <source>
        <strain evidence="1 2">TC 32-1</strain>
    </source>
</reference>
<keyword evidence="2" id="KW-1185">Reference proteome</keyword>
<organism evidence="1 2">
    <name type="scientific">Heterobasidion irregulare (strain TC 32-1)</name>
    <dbReference type="NCBI Taxonomy" id="747525"/>
    <lineage>
        <taxon>Eukaryota</taxon>
        <taxon>Fungi</taxon>
        <taxon>Dikarya</taxon>
        <taxon>Basidiomycota</taxon>
        <taxon>Agaricomycotina</taxon>
        <taxon>Agaricomycetes</taxon>
        <taxon>Russulales</taxon>
        <taxon>Bondarzewiaceae</taxon>
        <taxon>Heterobasidion</taxon>
        <taxon>Heterobasidion annosum species complex</taxon>
    </lineage>
</organism>
<evidence type="ECO:0000313" key="2">
    <source>
        <dbReference type="Proteomes" id="UP000030671"/>
    </source>
</evidence>
<dbReference type="InParanoid" id="W4K2I3"/>
<dbReference type="OrthoDB" id="2669721at2759"/>
<protein>
    <submittedName>
        <fullName evidence="1">Uncharacterized protein</fullName>
    </submittedName>
</protein>
<dbReference type="Proteomes" id="UP000030671">
    <property type="component" value="Unassembled WGS sequence"/>
</dbReference>
<dbReference type="HOGENOM" id="CLU_1579029_0_0_1"/>
<sequence length="158" mass="18020">MERTIGNLGEEVKQLSNPYENLSLHGVWHSQVNTLKAMVPDLKPAKPSLPHRSQVCADGYVLLCAYDCTTRLFPVIESLALWGYLEECGAELPANWVMEKTYKWAHLLLPNGHIACSAWKEQAKALLETRIAHCIKLQTQGIVEFAKVDFYFWYKILD</sequence>